<proteinExistence type="predicted"/>
<evidence type="ECO:0000313" key="2">
    <source>
        <dbReference type="Proteomes" id="UP000236641"/>
    </source>
</evidence>
<dbReference type="EMBL" id="POWF01000001">
    <property type="protein sequence ID" value="PNQ75204.1"/>
    <property type="molecule type" value="Genomic_DNA"/>
</dbReference>
<protein>
    <submittedName>
        <fullName evidence="1">Uncharacterized protein</fullName>
    </submittedName>
</protein>
<organism evidence="1 2">
    <name type="scientific">Hanstruepera neustonica</name>
    <dbReference type="NCBI Taxonomy" id="1445657"/>
    <lineage>
        <taxon>Bacteria</taxon>
        <taxon>Pseudomonadati</taxon>
        <taxon>Bacteroidota</taxon>
        <taxon>Flavobacteriia</taxon>
        <taxon>Flavobacteriales</taxon>
        <taxon>Flavobacteriaceae</taxon>
        <taxon>Hanstruepera</taxon>
    </lineage>
</organism>
<dbReference type="AlphaFoldDB" id="A0A2K1E4J2"/>
<name>A0A2K1E4J2_9FLAO</name>
<sequence>MNNNGFIMLKRDIMEWEWYQDLNTYKVFMHCLIKVNYSPKKWQGILIDKGEFITSHGSLAHETGLTVSMVRTSLKKLENTGYISITTANYTKIRVLNLNEFVSESNQNQVDRVENHSNTASLLQKSVDDKEMLADQSQAIDKTLADQSHTVDRPLATTNTNNNTIKRRKKIFRENVFAHTNYNSKILKSFHDYWSELDPNGTKMRFESQRFFEIEKRLEKWINNERNYNHDKKEKPRLIKNRYPKSYEIK</sequence>
<accession>A0A2K1E4J2</accession>
<gene>
    <name evidence="1" type="ORF">C1T31_03455</name>
</gene>
<dbReference type="Proteomes" id="UP000236641">
    <property type="component" value="Unassembled WGS sequence"/>
</dbReference>
<evidence type="ECO:0000313" key="1">
    <source>
        <dbReference type="EMBL" id="PNQ75204.1"/>
    </source>
</evidence>
<reference evidence="1 2" key="1">
    <citation type="submission" date="2018-01" db="EMBL/GenBank/DDBJ databases">
        <title>The draft genome of Hanstruepera neustonica JCM19743.</title>
        <authorList>
            <person name="He R.-H."/>
            <person name="Du Z.-J."/>
        </authorList>
    </citation>
    <scope>NUCLEOTIDE SEQUENCE [LARGE SCALE GENOMIC DNA]</scope>
    <source>
        <strain evidence="1 2">JCM19743</strain>
    </source>
</reference>
<keyword evidence="2" id="KW-1185">Reference proteome</keyword>
<comment type="caution">
    <text evidence="1">The sequence shown here is derived from an EMBL/GenBank/DDBJ whole genome shotgun (WGS) entry which is preliminary data.</text>
</comment>